<dbReference type="InterPro" id="IPR050214">
    <property type="entry name" value="Cys_Synth/Cystath_Beta-Synth"/>
</dbReference>
<dbReference type="PANTHER" id="PTHR10314">
    <property type="entry name" value="CYSTATHIONINE BETA-SYNTHASE"/>
    <property type="match status" value="1"/>
</dbReference>
<dbReference type="InterPro" id="IPR001926">
    <property type="entry name" value="TrpB-like_PALP"/>
</dbReference>
<dbReference type="EMBL" id="UINC01174301">
    <property type="protein sequence ID" value="SVD80348.1"/>
    <property type="molecule type" value="Genomic_DNA"/>
</dbReference>
<dbReference type="InterPro" id="IPR036052">
    <property type="entry name" value="TrpB-like_PALP_sf"/>
</dbReference>
<dbReference type="GO" id="GO:0006535">
    <property type="term" value="P:cysteine biosynthetic process from serine"/>
    <property type="evidence" value="ECO:0007669"/>
    <property type="project" value="InterPro"/>
</dbReference>
<dbReference type="SUPFAM" id="SSF53686">
    <property type="entry name" value="Tryptophan synthase beta subunit-like PLP-dependent enzymes"/>
    <property type="match status" value="1"/>
</dbReference>
<evidence type="ECO:0000313" key="3">
    <source>
        <dbReference type="EMBL" id="SVD80348.1"/>
    </source>
</evidence>
<proteinExistence type="predicted"/>
<evidence type="ECO:0000256" key="1">
    <source>
        <dbReference type="ARBA" id="ARBA00001933"/>
    </source>
</evidence>
<dbReference type="AlphaFoldDB" id="A0A382YCV9"/>
<dbReference type="Gene3D" id="3.40.50.1100">
    <property type="match status" value="2"/>
</dbReference>
<dbReference type="PROSITE" id="PS00901">
    <property type="entry name" value="CYS_SYNTHASE"/>
    <property type="match status" value="1"/>
</dbReference>
<accession>A0A382YCV9</accession>
<comment type="cofactor">
    <cofactor evidence="1">
        <name>pyridoxal 5'-phosphate</name>
        <dbReference type="ChEBI" id="CHEBI:597326"/>
    </cofactor>
</comment>
<feature type="domain" description="Tryptophan synthase beta chain-like PALP" evidence="2">
    <location>
        <begin position="7"/>
        <end position="80"/>
    </location>
</feature>
<organism evidence="3">
    <name type="scientific">marine metagenome</name>
    <dbReference type="NCBI Taxonomy" id="408172"/>
    <lineage>
        <taxon>unclassified sequences</taxon>
        <taxon>metagenomes</taxon>
        <taxon>ecological metagenomes</taxon>
    </lineage>
</organism>
<dbReference type="InterPro" id="IPR001216">
    <property type="entry name" value="P-phosphate_BS"/>
</dbReference>
<feature type="non-terminal residue" evidence="3">
    <location>
        <position position="80"/>
    </location>
</feature>
<name>A0A382YCV9_9ZZZZ</name>
<gene>
    <name evidence="3" type="ORF">METZ01_LOCUS433202</name>
</gene>
<sequence>MAVHPSILDLIGDTPIVDVSVLSPNPSARLLAKLEGQNPTGSVKDRIARAMVEDAEADGTLVPGRTIIEPSSGNTGIALA</sequence>
<reference evidence="3" key="1">
    <citation type="submission" date="2018-05" db="EMBL/GenBank/DDBJ databases">
        <authorList>
            <person name="Lanie J.A."/>
            <person name="Ng W.-L."/>
            <person name="Kazmierczak K.M."/>
            <person name="Andrzejewski T.M."/>
            <person name="Davidsen T.M."/>
            <person name="Wayne K.J."/>
            <person name="Tettelin H."/>
            <person name="Glass J.I."/>
            <person name="Rusch D."/>
            <person name="Podicherti R."/>
            <person name="Tsui H.-C.T."/>
            <person name="Winkler M.E."/>
        </authorList>
    </citation>
    <scope>NUCLEOTIDE SEQUENCE</scope>
</reference>
<evidence type="ECO:0000259" key="2">
    <source>
        <dbReference type="Pfam" id="PF00291"/>
    </source>
</evidence>
<protein>
    <recommendedName>
        <fullName evidence="2">Tryptophan synthase beta chain-like PALP domain-containing protein</fullName>
    </recommendedName>
</protein>
<dbReference type="Pfam" id="PF00291">
    <property type="entry name" value="PALP"/>
    <property type="match status" value="1"/>
</dbReference>